<evidence type="ECO:0000313" key="2">
    <source>
        <dbReference type="EMBL" id="SMP21048.1"/>
    </source>
</evidence>
<feature type="transmembrane region" description="Helical" evidence="1">
    <location>
        <begin position="14"/>
        <end position="35"/>
    </location>
</feature>
<organism evidence="2 3">
    <name type="scientific">Laceyella tengchongensis</name>
    <dbReference type="NCBI Taxonomy" id="574699"/>
    <lineage>
        <taxon>Bacteria</taxon>
        <taxon>Bacillati</taxon>
        <taxon>Bacillota</taxon>
        <taxon>Bacilli</taxon>
        <taxon>Bacillales</taxon>
        <taxon>Thermoactinomycetaceae</taxon>
        <taxon>Laceyella</taxon>
    </lineage>
</organism>
<protein>
    <submittedName>
        <fullName evidence="2">Uncharacterized protein</fullName>
    </submittedName>
</protein>
<dbReference type="EMBL" id="FXTU01000003">
    <property type="protein sequence ID" value="SMP21048.1"/>
    <property type="molecule type" value="Genomic_DNA"/>
</dbReference>
<feature type="transmembrane region" description="Helical" evidence="1">
    <location>
        <begin position="47"/>
        <end position="67"/>
    </location>
</feature>
<name>A0AA45WPA8_9BACL</name>
<accession>A0AA45WPA8</accession>
<keyword evidence="3" id="KW-1185">Reference proteome</keyword>
<keyword evidence="1" id="KW-0812">Transmembrane</keyword>
<evidence type="ECO:0000313" key="3">
    <source>
        <dbReference type="Proteomes" id="UP001157946"/>
    </source>
</evidence>
<dbReference type="RefSeq" id="WP_102992221.1">
    <property type="nucleotide sequence ID" value="NZ_FXTU01000003.1"/>
</dbReference>
<proteinExistence type="predicted"/>
<sequence>MQVFAGLKEPINTFGQIALGVILLVAFYKVTIAYIRDQPIKSMVKKFVGACIFIGAAAGLVDLSVFVGEYLVAPIKAIITGLVDSIVEPLKQ</sequence>
<gene>
    <name evidence="2" type="ORF">SAMN06265361_103471</name>
</gene>
<keyword evidence="1" id="KW-1133">Transmembrane helix</keyword>
<keyword evidence="1" id="KW-0472">Membrane</keyword>
<comment type="caution">
    <text evidence="2">The sequence shown here is derived from an EMBL/GenBank/DDBJ whole genome shotgun (WGS) entry which is preliminary data.</text>
</comment>
<dbReference type="AlphaFoldDB" id="A0AA45WPA8"/>
<dbReference type="Proteomes" id="UP001157946">
    <property type="component" value="Unassembled WGS sequence"/>
</dbReference>
<evidence type="ECO:0000256" key="1">
    <source>
        <dbReference type="SAM" id="Phobius"/>
    </source>
</evidence>
<reference evidence="2" key="1">
    <citation type="submission" date="2017-05" db="EMBL/GenBank/DDBJ databases">
        <authorList>
            <person name="Varghese N."/>
            <person name="Submissions S."/>
        </authorList>
    </citation>
    <scope>NUCLEOTIDE SEQUENCE</scope>
    <source>
        <strain evidence="2">DSM 45262</strain>
    </source>
</reference>